<evidence type="ECO:0000313" key="2">
    <source>
        <dbReference type="Proteomes" id="UP000077177"/>
    </source>
</evidence>
<dbReference type="PANTHER" id="PTHR12526">
    <property type="entry name" value="GLYCOSYLTRANSFERASE"/>
    <property type="match status" value="1"/>
</dbReference>
<evidence type="ECO:0000313" key="1">
    <source>
        <dbReference type="EMBL" id="ANE52461.1"/>
    </source>
</evidence>
<dbReference type="SUPFAM" id="SSF53756">
    <property type="entry name" value="UDP-Glycosyltransferase/glycogen phosphorylase"/>
    <property type="match status" value="1"/>
</dbReference>
<proteinExistence type="predicted"/>
<keyword evidence="2" id="KW-1185">Reference proteome</keyword>
<dbReference type="Proteomes" id="UP000077177">
    <property type="component" value="Chromosome"/>
</dbReference>
<reference evidence="2" key="1">
    <citation type="submission" date="2015-01" db="EMBL/GenBank/DDBJ databases">
        <title>Flavisolibacter sp./LCS9/ whole genome sequencing.</title>
        <authorList>
            <person name="Kim M.K."/>
            <person name="Srinivasan S."/>
            <person name="Lee J.-J."/>
        </authorList>
    </citation>
    <scope>NUCLEOTIDE SEQUENCE [LARGE SCALE GENOMIC DNA]</scope>
    <source>
        <strain evidence="2">LCS9</strain>
    </source>
</reference>
<dbReference type="AlphaFoldDB" id="A0A172TZD7"/>
<sequence>MLDIAPWGGSEVLWSATAKLALLAKHEVFTSTYYWEQPPAVIRELSQLGAKTHFRKGYQPDLASRLLERIRHVIKSESREIKALKKFNPERILINQAGAYDMVRNADLMSWLLTTPKPFFICCNGYHEDEVLTEESRAILLKIFMKAKGVFVICKRQATVIMKQLAHQLSNIQLINNPVNLKEIKCQELPSFTMIQMASVASLHVHLKGQDILLEVLSAEKWKRRAWQLNLYGDGPHKTYLQELVEYFGLQGRVAFKGHVPDVNSIWQNNHLLVLCSRTESGPMALTEAMLCGRPTVATRVGKVPELLQDNQNGYVAAAATVVLLEEALERAWQNRENWSAIGKRAHDSALAMVDLHAPETYLNLLLTE</sequence>
<name>A0A172TZD7_9BACT</name>
<organism evidence="1 2">
    <name type="scientific">Flavisolibacter tropicus</name>
    <dbReference type="NCBI Taxonomy" id="1492898"/>
    <lineage>
        <taxon>Bacteria</taxon>
        <taxon>Pseudomonadati</taxon>
        <taxon>Bacteroidota</taxon>
        <taxon>Chitinophagia</taxon>
        <taxon>Chitinophagales</taxon>
        <taxon>Chitinophagaceae</taxon>
        <taxon>Flavisolibacter</taxon>
    </lineage>
</organism>
<dbReference type="Gene3D" id="3.40.50.2000">
    <property type="entry name" value="Glycogen Phosphorylase B"/>
    <property type="match status" value="2"/>
</dbReference>
<accession>A0A172TZD7</accession>
<dbReference type="Pfam" id="PF13692">
    <property type="entry name" value="Glyco_trans_1_4"/>
    <property type="match status" value="1"/>
</dbReference>
<dbReference type="KEGG" id="fla:SY85_20240"/>
<gene>
    <name evidence="1" type="ORF">SY85_20240</name>
</gene>
<protein>
    <submittedName>
        <fullName evidence="1">Uncharacterized protein</fullName>
    </submittedName>
</protein>
<dbReference type="EMBL" id="CP011390">
    <property type="protein sequence ID" value="ANE52461.1"/>
    <property type="molecule type" value="Genomic_DNA"/>
</dbReference>
<dbReference type="STRING" id="1492898.SY85_20240"/>
<dbReference type="PANTHER" id="PTHR12526:SF627">
    <property type="entry name" value="D-RHAMNOSYLTRANSFERASE WBPZ"/>
    <property type="match status" value="1"/>
</dbReference>
<reference evidence="1 2" key="2">
    <citation type="journal article" date="2016" name="Int. J. Syst. Evol. Microbiol.">
        <title>Flavisolibacter tropicus sp. nov., isolated from tropical soil.</title>
        <authorList>
            <person name="Lee J.J."/>
            <person name="Kang M.S."/>
            <person name="Kim G.S."/>
            <person name="Lee C.S."/>
            <person name="Lim S."/>
            <person name="Lee J."/>
            <person name="Roh S.H."/>
            <person name="Kang H."/>
            <person name="Ha J.M."/>
            <person name="Bae S."/>
            <person name="Jung H.Y."/>
            <person name="Kim M.K."/>
        </authorList>
    </citation>
    <scope>NUCLEOTIDE SEQUENCE [LARGE SCALE GENOMIC DNA]</scope>
    <source>
        <strain evidence="1 2">LCS9</strain>
    </source>
</reference>